<proteinExistence type="predicted"/>
<reference evidence="1" key="2">
    <citation type="submission" date="2020-11" db="EMBL/GenBank/DDBJ databases">
        <authorList>
            <person name="McCartney M.A."/>
            <person name="Auch B."/>
            <person name="Kono T."/>
            <person name="Mallez S."/>
            <person name="Becker A."/>
            <person name="Gohl D.M."/>
            <person name="Silverstein K.A.T."/>
            <person name="Koren S."/>
            <person name="Bechman K.B."/>
            <person name="Herman A."/>
            <person name="Abrahante J.E."/>
            <person name="Garbe J."/>
        </authorList>
    </citation>
    <scope>NUCLEOTIDE SEQUENCE</scope>
    <source>
        <strain evidence="1">Duluth1</strain>
        <tissue evidence="1">Whole animal</tissue>
    </source>
</reference>
<name>A0A9D4RH03_DREPO</name>
<dbReference type="Proteomes" id="UP000828390">
    <property type="component" value="Unassembled WGS sequence"/>
</dbReference>
<gene>
    <name evidence="1" type="ORF">DPMN_030318</name>
</gene>
<sequence length="56" mass="6650">MDTPDPSQACIQYNKAISNLEPPREMKRRRHRNTWRRDLDADAKQINNAWLQLEGT</sequence>
<dbReference type="EMBL" id="JAIWYP010000002">
    <property type="protein sequence ID" value="KAH3867193.1"/>
    <property type="molecule type" value="Genomic_DNA"/>
</dbReference>
<evidence type="ECO:0000313" key="1">
    <source>
        <dbReference type="EMBL" id="KAH3867193.1"/>
    </source>
</evidence>
<dbReference type="AlphaFoldDB" id="A0A9D4RH03"/>
<reference evidence="1" key="1">
    <citation type="journal article" date="2019" name="bioRxiv">
        <title>The Genome of the Zebra Mussel, Dreissena polymorpha: A Resource for Invasive Species Research.</title>
        <authorList>
            <person name="McCartney M.A."/>
            <person name="Auch B."/>
            <person name="Kono T."/>
            <person name="Mallez S."/>
            <person name="Zhang Y."/>
            <person name="Obille A."/>
            <person name="Becker A."/>
            <person name="Abrahante J.E."/>
            <person name="Garbe J."/>
            <person name="Badalamenti J.P."/>
            <person name="Herman A."/>
            <person name="Mangelson H."/>
            <person name="Liachko I."/>
            <person name="Sullivan S."/>
            <person name="Sone E.D."/>
            <person name="Koren S."/>
            <person name="Silverstein K.A.T."/>
            <person name="Beckman K.B."/>
            <person name="Gohl D.M."/>
        </authorList>
    </citation>
    <scope>NUCLEOTIDE SEQUENCE</scope>
    <source>
        <strain evidence="1">Duluth1</strain>
        <tissue evidence="1">Whole animal</tissue>
    </source>
</reference>
<accession>A0A9D4RH03</accession>
<keyword evidence="2" id="KW-1185">Reference proteome</keyword>
<evidence type="ECO:0000313" key="2">
    <source>
        <dbReference type="Proteomes" id="UP000828390"/>
    </source>
</evidence>
<protein>
    <submittedName>
        <fullName evidence="1">Uncharacterized protein</fullName>
    </submittedName>
</protein>
<comment type="caution">
    <text evidence="1">The sequence shown here is derived from an EMBL/GenBank/DDBJ whole genome shotgun (WGS) entry which is preliminary data.</text>
</comment>
<organism evidence="1 2">
    <name type="scientific">Dreissena polymorpha</name>
    <name type="common">Zebra mussel</name>
    <name type="synonym">Mytilus polymorpha</name>
    <dbReference type="NCBI Taxonomy" id="45954"/>
    <lineage>
        <taxon>Eukaryota</taxon>
        <taxon>Metazoa</taxon>
        <taxon>Spiralia</taxon>
        <taxon>Lophotrochozoa</taxon>
        <taxon>Mollusca</taxon>
        <taxon>Bivalvia</taxon>
        <taxon>Autobranchia</taxon>
        <taxon>Heteroconchia</taxon>
        <taxon>Euheterodonta</taxon>
        <taxon>Imparidentia</taxon>
        <taxon>Neoheterodontei</taxon>
        <taxon>Myida</taxon>
        <taxon>Dreissenoidea</taxon>
        <taxon>Dreissenidae</taxon>
        <taxon>Dreissena</taxon>
    </lineage>
</organism>